<keyword evidence="4" id="KW-1185">Reference proteome</keyword>
<dbReference type="HOGENOM" id="CLU_996488_0_0_9"/>
<dbReference type="InterPro" id="IPR013324">
    <property type="entry name" value="RNA_pol_sigma_r3/r4-like"/>
</dbReference>
<organism evidence="3 4">
    <name type="scientific">Desulfosporosinus acidiphilus (strain DSM 22704 / JCM 16185 / SJ4)</name>
    <dbReference type="NCBI Taxonomy" id="646529"/>
    <lineage>
        <taxon>Bacteria</taxon>
        <taxon>Bacillati</taxon>
        <taxon>Bacillota</taxon>
        <taxon>Clostridia</taxon>
        <taxon>Eubacteriales</taxon>
        <taxon>Desulfitobacteriaceae</taxon>
        <taxon>Desulfosporosinus</taxon>
    </lineage>
</organism>
<keyword evidence="3" id="KW-0804">Transcription</keyword>
<sequence>MSIQELQRFQNYKFRVEHLLSAIDKLEKKLMNLRIGYQILLRVVKFQVSRRTVKITAYRTSHQLYQEIIHLRSLLNSERYQLYYSYYNTAKTIEGKLKLIEKQNERQNFGREALRTIKYIKTTFRRKVKVTSKRKGVRSLEDRTRLRVIYADIQDILTYLETGSPPPLRRDLSRRSRKQREVFFSSMTDWKLERILVSRESVIRPNRNLPENRILAYYLGHLSEREREAFTLHHGQGLAVGEVARIMRCTVGTIDQLLFRAHRTLELVKQRGEPPPTLF</sequence>
<dbReference type="Proteomes" id="UP000002892">
    <property type="component" value="Chromosome"/>
</dbReference>
<evidence type="ECO:0000259" key="2">
    <source>
        <dbReference type="Pfam" id="PF08281"/>
    </source>
</evidence>
<evidence type="ECO:0000313" key="4">
    <source>
        <dbReference type="Proteomes" id="UP000002892"/>
    </source>
</evidence>
<dbReference type="GO" id="GO:0003677">
    <property type="term" value="F:DNA binding"/>
    <property type="evidence" value="ECO:0007669"/>
    <property type="project" value="InterPro"/>
</dbReference>
<protein>
    <submittedName>
        <fullName evidence="3">DNA-directed RNA polymerase specialized sigma subunit, sigma24</fullName>
    </submittedName>
</protein>
<keyword evidence="3" id="KW-0240">DNA-directed RNA polymerase</keyword>
<gene>
    <name evidence="3" type="ordered locus">Desaci_4133</name>
</gene>
<accession>I4DB21</accession>
<dbReference type="GO" id="GO:0006352">
    <property type="term" value="P:DNA-templated transcription initiation"/>
    <property type="evidence" value="ECO:0007669"/>
    <property type="project" value="InterPro"/>
</dbReference>
<reference evidence="3 4" key="1">
    <citation type="journal article" date="2012" name="J. Bacteriol.">
        <title>Complete genome sequences of Desulfosporosinus orientis DSM765T, Desulfosporosinus youngiae DSM17734T, Desulfosporosinus meridiei DSM13257T, and Desulfosporosinus acidiphilus DSM22704T.</title>
        <authorList>
            <person name="Pester M."/>
            <person name="Brambilla E."/>
            <person name="Alazard D."/>
            <person name="Rattei T."/>
            <person name="Weinmaier T."/>
            <person name="Han J."/>
            <person name="Lucas S."/>
            <person name="Lapidus A."/>
            <person name="Cheng J.F."/>
            <person name="Goodwin L."/>
            <person name="Pitluck S."/>
            <person name="Peters L."/>
            <person name="Ovchinnikova G."/>
            <person name="Teshima H."/>
            <person name="Detter J.C."/>
            <person name="Han C.S."/>
            <person name="Tapia R."/>
            <person name="Land M.L."/>
            <person name="Hauser L."/>
            <person name="Kyrpides N.C."/>
            <person name="Ivanova N.N."/>
            <person name="Pagani I."/>
            <person name="Huntmann M."/>
            <person name="Wei C.L."/>
            <person name="Davenport K.W."/>
            <person name="Daligault H."/>
            <person name="Chain P.S."/>
            <person name="Chen A."/>
            <person name="Mavromatis K."/>
            <person name="Markowitz V."/>
            <person name="Szeto E."/>
            <person name="Mikhailova N."/>
            <person name="Pati A."/>
            <person name="Wagner M."/>
            <person name="Woyke T."/>
            <person name="Ollivier B."/>
            <person name="Klenk H.P."/>
            <person name="Spring S."/>
            <person name="Loy A."/>
        </authorList>
    </citation>
    <scope>NUCLEOTIDE SEQUENCE [LARGE SCALE GENOMIC DNA]</scope>
    <source>
        <strain evidence="4">DSM 22704 / JCM 16185 / SJ4</strain>
    </source>
</reference>
<dbReference type="KEGG" id="dai:Desaci_4133"/>
<dbReference type="AlphaFoldDB" id="I4DB21"/>
<dbReference type="Pfam" id="PF08281">
    <property type="entry name" value="Sigma70_r4_2"/>
    <property type="match status" value="1"/>
</dbReference>
<dbReference type="GO" id="GO:0016987">
    <property type="term" value="F:sigma factor activity"/>
    <property type="evidence" value="ECO:0007669"/>
    <property type="project" value="InterPro"/>
</dbReference>
<dbReference type="Gene3D" id="1.10.10.10">
    <property type="entry name" value="Winged helix-like DNA-binding domain superfamily/Winged helix DNA-binding domain"/>
    <property type="match status" value="1"/>
</dbReference>
<dbReference type="InterPro" id="IPR013249">
    <property type="entry name" value="RNA_pol_sigma70_r4_t2"/>
</dbReference>
<dbReference type="InterPro" id="IPR036388">
    <property type="entry name" value="WH-like_DNA-bd_sf"/>
</dbReference>
<dbReference type="SUPFAM" id="SSF88659">
    <property type="entry name" value="Sigma3 and sigma4 domains of RNA polymerase sigma factors"/>
    <property type="match status" value="1"/>
</dbReference>
<dbReference type="STRING" id="646529.Desaci_4133"/>
<feature type="coiled-coil region" evidence="1">
    <location>
        <begin position="9"/>
        <end position="36"/>
    </location>
</feature>
<keyword evidence="1" id="KW-0175">Coiled coil</keyword>
<proteinExistence type="predicted"/>
<name>I4DB21_DESAJ</name>
<evidence type="ECO:0000313" key="3">
    <source>
        <dbReference type="EMBL" id="AFM42995.1"/>
    </source>
</evidence>
<evidence type="ECO:0000256" key="1">
    <source>
        <dbReference type="SAM" id="Coils"/>
    </source>
</evidence>
<feature type="domain" description="RNA polymerase sigma factor 70 region 4 type 2" evidence="2">
    <location>
        <begin position="215"/>
        <end position="263"/>
    </location>
</feature>
<dbReference type="GO" id="GO:0000428">
    <property type="term" value="C:DNA-directed RNA polymerase complex"/>
    <property type="evidence" value="ECO:0007669"/>
    <property type="project" value="UniProtKB-KW"/>
</dbReference>
<dbReference type="EMBL" id="CP003639">
    <property type="protein sequence ID" value="AFM42995.1"/>
    <property type="molecule type" value="Genomic_DNA"/>
</dbReference>